<dbReference type="EMBL" id="MU276191">
    <property type="protein sequence ID" value="KAI0040502.1"/>
    <property type="molecule type" value="Genomic_DNA"/>
</dbReference>
<protein>
    <submittedName>
        <fullName evidence="1">MFS general substrate transporter</fullName>
    </submittedName>
</protein>
<name>A0ACB8R9D5_9AGAM</name>
<gene>
    <name evidence="1" type="ORF">FA95DRAFT_1549692</name>
</gene>
<sequence>MSATPSIVSTVLNLPRPSRFSWRSGTGLISKADASKATVDVQAEDIVDGASDSEDLKLPRMRSLVIMILMNVFLQTTFFIIVSSGSKYAEFLGGSATFSGLVIGVPTIFSGLSLIPLVKWDRGTYKVPLQIACVAAILGNILYGLAYRAKFLYLILIARIVMGVAFTNFLYTKRYCTDGRLVGVRRRTTLAGWLVVGQSTGFTVGPFVGGVLYKIGFGNTIFNGYTSPGWIMAGVWVTFGIAATLWFDDVPPTPTRVSGSNNIPLQDTTAPASPRRSAERRSEEGIVEVSRPSATSPPPSLHEPAPVFEQDGDLSQISYRQWAVIATMCWFAMTCFFVLGAWEANIPIFTTHAFGWTPFAAGNLIALGGVCTFPFMLANVFFAQRVQDRHILAVGSALGLAGLLSTLGIVATDRVHPHSLFACWFLVALGFNLASTVTLSLLSKQMPHHYNRKMSMAIQYSNFTGRVTGAVWGGAGLQVGMTRYAGLQIGLLGVGGLMFLTMWRELKANKG</sequence>
<reference evidence="1" key="1">
    <citation type="submission" date="2021-02" db="EMBL/GenBank/DDBJ databases">
        <authorList>
            <consortium name="DOE Joint Genome Institute"/>
            <person name="Ahrendt S."/>
            <person name="Looney B.P."/>
            <person name="Miyauchi S."/>
            <person name="Morin E."/>
            <person name="Drula E."/>
            <person name="Courty P.E."/>
            <person name="Chicoki N."/>
            <person name="Fauchery L."/>
            <person name="Kohler A."/>
            <person name="Kuo A."/>
            <person name="Labutti K."/>
            <person name="Pangilinan J."/>
            <person name="Lipzen A."/>
            <person name="Riley R."/>
            <person name="Andreopoulos W."/>
            <person name="He G."/>
            <person name="Johnson J."/>
            <person name="Barry K.W."/>
            <person name="Grigoriev I.V."/>
            <person name="Nagy L."/>
            <person name="Hibbett D."/>
            <person name="Henrissat B."/>
            <person name="Matheny P.B."/>
            <person name="Labbe J."/>
            <person name="Martin F."/>
        </authorList>
    </citation>
    <scope>NUCLEOTIDE SEQUENCE</scope>
    <source>
        <strain evidence="1">FP105234-sp</strain>
    </source>
</reference>
<accession>A0ACB8R9D5</accession>
<keyword evidence="2" id="KW-1185">Reference proteome</keyword>
<organism evidence="1 2">
    <name type="scientific">Auriscalpium vulgare</name>
    <dbReference type="NCBI Taxonomy" id="40419"/>
    <lineage>
        <taxon>Eukaryota</taxon>
        <taxon>Fungi</taxon>
        <taxon>Dikarya</taxon>
        <taxon>Basidiomycota</taxon>
        <taxon>Agaricomycotina</taxon>
        <taxon>Agaricomycetes</taxon>
        <taxon>Russulales</taxon>
        <taxon>Auriscalpiaceae</taxon>
        <taxon>Auriscalpium</taxon>
    </lineage>
</organism>
<proteinExistence type="predicted"/>
<evidence type="ECO:0000313" key="2">
    <source>
        <dbReference type="Proteomes" id="UP000814033"/>
    </source>
</evidence>
<evidence type="ECO:0000313" key="1">
    <source>
        <dbReference type="EMBL" id="KAI0040502.1"/>
    </source>
</evidence>
<comment type="caution">
    <text evidence="1">The sequence shown here is derived from an EMBL/GenBank/DDBJ whole genome shotgun (WGS) entry which is preliminary data.</text>
</comment>
<reference evidence="1" key="2">
    <citation type="journal article" date="2022" name="New Phytol.">
        <title>Evolutionary transition to the ectomycorrhizal habit in the genomes of a hyperdiverse lineage of mushroom-forming fungi.</title>
        <authorList>
            <person name="Looney B."/>
            <person name="Miyauchi S."/>
            <person name="Morin E."/>
            <person name="Drula E."/>
            <person name="Courty P.E."/>
            <person name="Kohler A."/>
            <person name="Kuo A."/>
            <person name="LaButti K."/>
            <person name="Pangilinan J."/>
            <person name="Lipzen A."/>
            <person name="Riley R."/>
            <person name="Andreopoulos W."/>
            <person name="He G."/>
            <person name="Johnson J."/>
            <person name="Nolan M."/>
            <person name="Tritt A."/>
            <person name="Barry K.W."/>
            <person name="Grigoriev I.V."/>
            <person name="Nagy L.G."/>
            <person name="Hibbett D."/>
            <person name="Henrissat B."/>
            <person name="Matheny P.B."/>
            <person name="Labbe J."/>
            <person name="Martin F.M."/>
        </authorList>
    </citation>
    <scope>NUCLEOTIDE SEQUENCE</scope>
    <source>
        <strain evidence="1">FP105234-sp</strain>
    </source>
</reference>
<dbReference type="Proteomes" id="UP000814033">
    <property type="component" value="Unassembled WGS sequence"/>
</dbReference>